<feature type="domain" description="HMA" evidence="3">
    <location>
        <begin position="4"/>
        <end position="70"/>
    </location>
</feature>
<dbReference type="InterPro" id="IPR006121">
    <property type="entry name" value="HMA_dom"/>
</dbReference>
<evidence type="ECO:0000256" key="2">
    <source>
        <dbReference type="ARBA" id="ARBA00022723"/>
    </source>
</evidence>
<evidence type="ECO:0000256" key="1">
    <source>
        <dbReference type="ARBA" id="ARBA00015313"/>
    </source>
</evidence>
<dbReference type="Pfam" id="PF00403">
    <property type="entry name" value="HMA"/>
    <property type="match status" value="1"/>
</dbReference>
<evidence type="ECO:0000313" key="4">
    <source>
        <dbReference type="EMBL" id="GEM36493.1"/>
    </source>
</evidence>
<reference evidence="4 5" key="1">
    <citation type="submission" date="2019-07" db="EMBL/GenBank/DDBJ databases">
        <title>Whole genome shotgun sequence of Nocardia ninae NBRC 108245.</title>
        <authorList>
            <person name="Hosoyama A."/>
            <person name="Uohara A."/>
            <person name="Ohji S."/>
            <person name="Ichikawa N."/>
        </authorList>
    </citation>
    <scope>NUCLEOTIDE SEQUENCE [LARGE SCALE GENOMIC DNA]</scope>
    <source>
        <strain evidence="4 5">NBRC 108245</strain>
    </source>
</reference>
<dbReference type="CDD" id="cd00371">
    <property type="entry name" value="HMA"/>
    <property type="match status" value="1"/>
</dbReference>
<organism evidence="4 5">
    <name type="scientific">Nocardia ninae NBRC 108245</name>
    <dbReference type="NCBI Taxonomy" id="1210091"/>
    <lineage>
        <taxon>Bacteria</taxon>
        <taxon>Bacillati</taxon>
        <taxon>Actinomycetota</taxon>
        <taxon>Actinomycetes</taxon>
        <taxon>Mycobacteriales</taxon>
        <taxon>Nocardiaceae</taxon>
        <taxon>Nocardia</taxon>
    </lineage>
</organism>
<accession>A0A511M774</accession>
<dbReference type="InterPro" id="IPR036163">
    <property type="entry name" value="HMA_dom_sf"/>
</dbReference>
<dbReference type="PANTHER" id="PTHR46594">
    <property type="entry name" value="P-TYPE CATION-TRANSPORTING ATPASE"/>
    <property type="match status" value="1"/>
</dbReference>
<dbReference type="Gene3D" id="3.30.70.100">
    <property type="match status" value="1"/>
</dbReference>
<keyword evidence="5" id="KW-1185">Reference proteome</keyword>
<dbReference type="Proteomes" id="UP000321424">
    <property type="component" value="Unassembled WGS sequence"/>
</dbReference>
<dbReference type="PROSITE" id="PS50846">
    <property type="entry name" value="HMA_2"/>
    <property type="match status" value="1"/>
</dbReference>
<protein>
    <recommendedName>
        <fullName evidence="1">Copper chaperone CopZ</fullName>
    </recommendedName>
</protein>
<dbReference type="GO" id="GO:0046872">
    <property type="term" value="F:metal ion binding"/>
    <property type="evidence" value="ECO:0007669"/>
    <property type="project" value="UniProtKB-KW"/>
</dbReference>
<dbReference type="SUPFAM" id="SSF55008">
    <property type="entry name" value="HMA, heavy metal-associated domain"/>
    <property type="match status" value="1"/>
</dbReference>
<evidence type="ECO:0000259" key="3">
    <source>
        <dbReference type="PROSITE" id="PS50846"/>
    </source>
</evidence>
<evidence type="ECO:0000313" key="5">
    <source>
        <dbReference type="Proteomes" id="UP000321424"/>
    </source>
</evidence>
<dbReference type="RefSeq" id="WP_147128746.1">
    <property type="nucleotide sequence ID" value="NZ_BJXA01000003.1"/>
</dbReference>
<dbReference type="EMBL" id="BJXA01000003">
    <property type="protein sequence ID" value="GEM36493.1"/>
    <property type="molecule type" value="Genomic_DNA"/>
</dbReference>
<dbReference type="PANTHER" id="PTHR46594:SF4">
    <property type="entry name" value="P-TYPE CATION-TRANSPORTING ATPASE"/>
    <property type="match status" value="1"/>
</dbReference>
<sequence length="73" mass="7857">MTTSTHEFRIDGMHCASCALLVDDTLDDLPGVRNTQTTMKKGHTTVELDTGTTTPADVIDTIEKLGYTATLVS</sequence>
<dbReference type="OrthoDB" id="9813965at2"/>
<keyword evidence="2" id="KW-0479">Metal-binding</keyword>
<name>A0A511M774_9NOCA</name>
<proteinExistence type="predicted"/>
<gene>
    <name evidence="4" type="ORF">NN4_10120</name>
</gene>
<dbReference type="AlphaFoldDB" id="A0A511M774"/>
<comment type="caution">
    <text evidence="4">The sequence shown here is derived from an EMBL/GenBank/DDBJ whole genome shotgun (WGS) entry which is preliminary data.</text>
</comment>
<dbReference type="FunFam" id="3.30.70.100:FF:000001">
    <property type="entry name" value="ATPase copper transporting beta"/>
    <property type="match status" value="1"/>
</dbReference>